<name>A0A225UNS9_9STRA</name>
<evidence type="ECO:0000313" key="2">
    <source>
        <dbReference type="Proteomes" id="UP000198211"/>
    </source>
</evidence>
<evidence type="ECO:0000313" key="1">
    <source>
        <dbReference type="EMBL" id="OWY94591.1"/>
    </source>
</evidence>
<dbReference type="AlphaFoldDB" id="A0A225UNS9"/>
<proteinExistence type="predicted"/>
<reference evidence="2" key="1">
    <citation type="submission" date="2017-03" db="EMBL/GenBank/DDBJ databases">
        <title>Phytopthora megakarya and P. palmivora, two closely related causual agents of cacao black pod achieved similar genome size and gene model numbers by different mechanisms.</title>
        <authorList>
            <person name="Ali S."/>
            <person name="Shao J."/>
            <person name="Larry D.J."/>
            <person name="Kronmiller B."/>
            <person name="Shen D."/>
            <person name="Strem M.D."/>
            <person name="Melnick R.L."/>
            <person name="Guiltinan M.J."/>
            <person name="Tyler B.M."/>
            <person name="Meinhardt L.W."/>
            <person name="Bailey B.A."/>
        </authorList>
    </citation>
    <scope>NUCLEOTIDE SEQUENCE [LARGE SCALE GENOMIC DNA]</scope>
    <source>
        <strain evidence="2">zdho120</strain>
    </source>
</reference>
<feature type="non-terminal residue" evidence="1">
    <location>
        <position position="1"/>
    </location>
</feature>
<comment type="caution">
    <text evidence="1">The sequence shown here is derived from an EMBL/GenBank/DDBJ whole genome shotgun (WGS) entry which is preliminary data.</text>
</comment>
<protein>
    <submittedName>
        <fullName evidence="1">Uncharacterized protein</fullName>
    </submittedName>
</protein>
<sequence>TPSPLISLPHHRTSFSNRLDFFGLILNPKKSSNSNKRSSLERYVSASFANSNKSSIQTSKWLCNSSSRHF</sequence>
<keyword evidence="2" id="KW-1185">Reference proteome</keyword>
<accession>A0A225UNS9</accession>
<organism evidence="1 2">
    <name type="scientific">Phytophthora megakarya</name>
    <dbReference type="NCBI Taxonomy" id="4795"/>
    <lineage>
        <taxon>Eukaryota</taxon>
        <taxon>Sar</taxon>
        <taxon>Stramenopiles</taxon>
        <taxon>Oomycota</taxon>
        <taxon>Peronosporomycetes</taxon>
        <taxon>Peronosporales</taxon>
        <taxon>Peronosporaceae</taxon>
        <taxon>Phytophthora</taxon>
    </lineage>
</organism>
<dbReference type="EMBL" id="NBNE01014131">
    <property type="protein sequence ID" value="OWY94591.1"/>
    <property type="molecule type" value="Genomic_DNA"/>
</dbReference>
<gene>
    <name evidence="1" type="ORF">PHMEG_00035634</name>
</gene>
<dbReference type="Proteomes" id="UP000198211">
    <property type="component" value="Unassembled WGS sequence"/>
</dbReference>